<evidence type="ECO:0000256" key="9">
    <source>
        <dbReference type="ARBA" id="ARBA00049144"/>
    </source>
</evidence>
<accession>A0A0W0WP15</accession>
<dbReference type="Pfam" id="PF14821">
    <property type="entry name" value="Thr_synth_N"/>
    <property type="match status" value="1"/>
</dbReference>
<dbReference type="EMBL" id="LNYO01000019">
    <property type="protein sequence ID" value="KTD34051.1"/>
    <property type="molecule type" value="Genomic_DNA"/>
</dbReference>
<dbReference type="Pfam" id="PF00291">
    <property type="entry name" value="PALP"/>
    <property type="match status" value="1"/>
</dbReference>
<sequence length="420" mass="46820">MYYLSTRNQITPRGLSAALAEGLADDGGLFIPQQMPTVSHSSFPAELSYPEFANRLLSYFFQDDALASSLIHFCSRAFNFPVLMKQLNSHTFVLELFHGPTSSFKDFGAHFLAECLSAIADCRKTILVATSGDTGSAVASAFYRKLNYRAVILYPEGQISAKQEHQMTCWGENIFAFAVNGSFDQCQQLVKSAFKDPQWQGPGLSSANSINIGRLLPQIVYYAYSSMAFFRQYQEKPGFIIPSGNLGNATAAFWAKAMGFPIRELVLATNANRVLVDYLETENYQSRPSITTLANAMDVGNPSNLERLESLLGTFNDFKQQVKAFSVEDKEIQNTIKQIYKDDGYICCPHTATAFYARQHLKEQPWIVVATADPCKFDTVIEPIIKTKVPMAEQLQRLLAKPNQIQSVEANLDAIRALIE</sequence>
<evidence type="ECO:0000256" key="3">
    <source>
        <dbReference type="ARBA" id="ARBA00005517"/>
    </source>
</evidence>
<dbReference type="InterPro" id="IPR037158">
    <property type="entry name" value="Thr_synth_N_sf"/>
</dbReference>
<dbReference type="InterPro" id="IPR004450">
    <property type="entry name" value="Thr_synthase-like"/>
</dbReference>
<proteinExistence type="inferred from homology"/>
<dbReference type="Proteomes" id="UP000054725">
    <property type="component" value="Unassembled WGS sequence"/>
</dbReference>
<protein>
    <recommendedName>
        <fullName evidence="5 10">Threonine synthase</fullName>
        <ecNumber evidence="4 10">4.2.3.1</ecNumber>
    </recommendedName>
</protein>
<dbReference type="PATRIC" id="fig|45070.6.peg.2131"/>
<comment type="caution">
    <text evidence="14">The sequence shown here is derived from an EMBL/GenBank/DDBJ whole genome shotgun (WGS) entry which is preliminary data.</text>
</comment>
<dbReference type="STRING" id="45070.Lnau_2021"/>
<dbReference type="InterPro" id="IPR001926">
    <property type="entry name" value="TrpB-like_PALP"/>
</dbReference>
<dbReference type="InterPro" id="IPR029144">
    <property type="entry name" value="Thr_synth_N"/>
</dbReference>
<evidence type="ECO:0000313" key="15">
    <source>
        <dbReference type="Proteomes" id="UP000054725"/>
    </source>
</evidence>
<evidence type="ECO:0000256" key="11">
    <source>
        <dbReference type="PIRSR" id="PIRSR604450-51"/>
    </source>
</evidence>
<dbReference type="UniPathway" id="UPA00050">
    <property type="reaction ID" value="UER00065"/>
</dbReference>
<dbReference type="GO" id="GO:0009088">
    <property type="term" value="P:threonine biosynthetic process"/>
    <property type="evidence" value="ECO:0007669"/>
    <property type="project" value="UniProtKB-UniRule"/>
</dbReference>
<dbReference type="PANTHER" id="PTHR43515:SF1">
    <property type="entry name" value="THREONINE SYNTHASE-LIKE 1"/>
    <property type="match status" value="1"/>
</dbReference>
<comment type="pathway">
    <text evidence="2">Amino-acid biosynthesis; L-threonine biosynthesis; L-threonine from L-aspartate: step 5/5.</text>
</comment>
<organism evidence="14 15">
    <name type="scientific">Legionella nautarum</name>
    <dbReference type="NCBI Taxonomy" id="45070"/>
    <lineage>
        <taxon>Bacteria</taxon>
        <taxon>Pseudomonadati</taxon>
        <taxon>Pseudomonadota</taxon>
        <taxon>Gammaproteobacteria</taxon>
        <taxon>Legionellales</taxon>
        <taxon>Legionellaceae</taxon>
        <taxon>Legionella</taxon>
    </lineage>
</organism>
<dbReference type="AlphaFoldDB" id="A0A0W0WP15"/>
<dbReference type="GO" id="GO:0004795">
    <property type="term" value="F:threonine synthase activity"/>
    <property type="evidence" value="ECO:0007669"/>
    <property type="project" value="UniProtKB-UniRule"/>
</dbReference>
<evidence type="ECO:0000256" key="6">
    <source>
        <dbReference type="ARBA" id="ARBA00022605"/>
    </source>
</evidence>
<keyword evidence="8 11" id="KW-0663">Pyridoxal phosphate</keyword>
<evidence type="ECO:0000313" key="14">
    <source>
        <dbReference type="EMBL" id="KTD34051.1"/>
    </source>
</evidence>
<feature type="domain" description="Tryptophan synthase beta chain-like PALP" evidence="12">
    <location>
        <begin position="85"/>
        <end position="364"/>
    </location>
</feature>
<feature type="domain" description="Threonine synthase N-terminal" evidence="13">
    <location>
        <begin position="3"/>
        <end position="78"/>
    </location>
</feature>
<gene>
    <name evidence="14" type="ORF">Lnau_2021</name>
</gene>
<dbReference type="NCBIfam" id="TIGR00260">
    <property type="entry name" value="thrC"/>
    <property type="match status" value="1"/>
</dbReference>
<keyword evidence="15" id="KW-1185">Reference proteome</keyword>
<comment type="cofactor">
    <cofactor evidence="1 11">
        <name>pyridoxal 5'-phosphate</name>
        <dbReference type="ChEBI" id="CHEBI:597326"/>
    </cofactor>
</comment>
<evidence type="ECO:0000256" key="8">
    <source>
        <dbReference type="ARBA" id="ARBA00022898"/>
    </source>
</evidence>
<dbReference type="GO" id="GO:0005737">
    <property type="term" value="C:cytoplasm"/>
    <property type="evidence" value="ECO:0007669"/>
    <property type="project" value="TreeGrafter"/>
</dbReference>
<comment type="similarity">
    <text evidence="3">Belongs to the threonine synthase family.</text>
</comment>
<feature type="modified residue" description="N6-(pyridoxal phosphate)lysine" evidence="11">
    <location>
        <position position="105"/>
    </location>
</feature>
<dbReference type="SUPFAM" id="SSF53686">
    <property type="entry name" value="Tryptophan synthase beta subunit-like PLP-dependent enzymes"/>
    <property type="match status" value="1"/>
</dbReference>
<evidence type="ECO:0000259" key="12">
    <source>
        <dbReference type="Pfam" id="PF00291"/>
    </source>
</evidence>
<evidence type="ECO:0000256" key="1">
    <source>
        <dbReference type="ARBA" id="ARBA00001933"/>
    </source>
</evidence>
<evidence type="ECO:0000256" key="4">
    <source>
        <dbReference type="ARBA" id="ARBA00013028"/>
    </source>
</evidence>
<dbReference type="InterPro" id="IPR000634">
    <property type="entry name" value="Ser/Thr_deHydtase_PyrdxlP-BS"/>
</dbReference>
<dbReference type="GO" id="GO:0030170">
    <property type="term" value="F:pyridoxal phosphate binding"/>
    <property type="evidence" value="ECO:0007669"/>
    <property type="project" value="InterPro"/>
</dbReference>
<dbReference type="Gene3D" id="3.40.50.1100">
    <property type="match status" value="2"/>
</dbReference>
<comment type="catalytic activity">
    <reaction evidence="9">
        <text>O-phospho-L-homoserine + H2O = L-threonine + phosphate</text>
        <dbReference type="Rhea" id="RHEA:10840"/>
        <dbReference type="ChEBI" id="CHEBI:15377"/>
        <dbReference type="ChEBI" id="CHEBI:43474"/>
        <dbReference type="ChEBI" id="CHEBI:57590"/>
        <dbReference type="ChEBI" id="CHEBI:57926"/>
        <dbReference type="EC" id="4.2.3.1"/>
    </reaction>
</comment>
<evidence type="ECO:0000256" key="7">
    <source>
        <dbReference type="ARBA" id="ARBA00022697"/>
    </source>
</evidence>
<dbReference type="Gene3D" id="3.90.1380.10">
    <property type="entry name" value="Threonine synthase, N-terminal domain"/>
    <property type="match status" value="1"/>
</dbReference>
<dbReference type="PROSITE" id="PS00165">
    <property type="entry name" value="DEHYDRATASE_SER_THR"/>
    <property type="match status" value="1"/>
</dbReference>
<evidence type="ECO:0000256" key="5">
    <source>
        <dbReference type="ARBA" id="ARBA00018679"/>
    </source>
</evidence>
<reference evidence="14 15" key="1">
    <citation type="submission" date="2015-11" db="EMBL/GenBank/DDBJ databases">
        <title>Genomic analysis of 38 Legionella species identifies large and diverse effector repertoires.</title>
        <authorList>
            <person name="Burstein D."/>
            <person name="Amaro F."/>
            <person name="Zusman T."/>
            <person name="Lifshitz Z."/>
            <person name="Cohen O."/>
            <person name="Gilbert J.A."/>
            <person name="Pupko T."/>
            <person name="Shuman H.A."/>
            <person name="Segal G."/>
        </authorList>
    </citation>
    <scope>NUCLEOTIDE SEQUENCE [LARGE SCALE GENOMIC DNA]</scope>
    <source>
        <strain evidence="14 15">ATCC 49506</strain>
    </source>
</reference>
<evidence type="ECO:0000256" key="10">
    <source>
        <dbReference type="NCBIfam" id="TIGR00260"/>
    </source>
</evidence>
<keyword evidence="7" id="KW-0791">Threonine biosynthesis</keyword>
<dbReference type="EC" id="4.2.3.1" evidence="4 10"/>
<dbReference type="PANTHER" id="PTHR43515">
    <property type="entry name" value="THREONINE SYNTHASE-LIKE 1"/>
    <property type="match status" value="1"/>
</dbReference>
<evidence type="ECO:0000256" key="2">
    <source>
        <dbReference type="ARBA" id="ARBA00004979"/>
    </source>
</evidence>
<keyword evidence="6" id="KW-0028">Amino-acid biosynthesis</keyword>
<dbReference type="OrthoDB" id="9763107at2"/>
<name>A0A0W0WP15_9GAMM</name>
<dbReference type="InterPro" id="IPR036052">
    <property type="entry name" value="TrpB-like_PALP_sf"/>
</dbReference>
<dbReference type="RefSeq" id="WP_058505037.1">
    <property type="nucleotide sequence ID" value="NZ_CAAAIF010000018.1"/>
</dbReference>
<evidence type="ECO:0000259" key="13">
    <source>
        <dbReference type="Pfam" id="PF14821"/>
    </source>
</evidence>